<dbReference type="PANTHER" id="PTHR43638">
    <property type="entry name" value="OXIDOREDUCTASE, ALDO/KETO REDUCTASE FAMILY PROTEIN"/>
    <property type="match status" value="1"/>
</dbReference>
<dbReference type="SUPFAM" id="SSF51430">
    <property type="entry name" value="NAD(P)-linked oxidoreductase"/>
    <property type="match status" value="1"/>
</dbReference>
<protein>
    <submittedName>
        <fullName evidence="6">Aldo/keto reductase</fullName>
    </submittedName>
</protein>
<dbReference type="Proteomes" id="UP000027731">
    <property type="component" value="Unassembled WGS sequence"/>
</dbReference>
<dbReference type="GO" id="GO:0016491">
    <property type="term" value="F:oxidoreductase activity"/>
    <property type="evidence" value="ECO:0007669"/>
    <property type="project" value="InterPro"/>
</dbReference>
<accession>A0A073JMS4</accession>
<feature type="binding site" evidence="2">
    <location>
        <position position="111"/>
    </location>
    <ligand>
        <name>substrate</name>
    </ligand>
</feature>
<dbReference type="Pfam" id="PF00248">
    <property type="entry name" value="Aldo_ket_red"/>
    <property type="match status" value="1"/>
</dbReference>
<dbReference type="PRINTS" id="PR00069">
    <property type="entry name" value="ALDKETRDTASE"/>
</dbReference>
<dbReference type="PIRSF" id="PIRSF000097">
    <property type="entry name" value="AKR"/>
    <property type="match status" value="1"/>
</dbReference>
<evidence type="ECO:0000256" key="1">
    <source>
        <dbReference type="PIRSR" id="PIRSR000097-1"/>
    </source>
</evidence>
<evidence type="ECO:0000256" key="3">
    <source>
        <dbReference type="PIRSR" id="PIRSR000097-3"/>
    </source>
</evidence>
<organism evidence="5 7">
    <name type="scientific">Limosilactobacillus reuteri</name>
    <name type="common">Lactobacillus reuteri</name>
    <dbReference type="NCBI Taxonomy" id="1598"/>
    <lineage>
        <taxon>Bacteria</taxon>
        <taxon>Bacillati</taxon>
        <taxon>Bacillota</taxon>
        <taxon>Bacilli</taxon>
        <taxon>Lactobacillales</taxon>
        <taxon>Lactobacillaceae</taxon>
        <taxon>Limosilactobacillus</taxon>
    </lineage>
</organism>
<feature type="active site" description="Proton donor" evidence="1">
    <location>
        <position position="52"/>
    </location>
</feature>
<evidence type="ECO:0000313" key="7">
    <source>
        <dbReference type="Proteomes" id="UP000027731"/>
    </source>
</evidence>
<evidence type="ECO:0000313" key="5">
    <source>
        <dbReference type="EMBL" id="KEK14477.1"/>
    </source>
</evidence>
<name>A0A073JMS4_LIMRT</name>
<dbReference type="RefSeq" id="WP_035153000.1">
    <property type="nucleotide sequence ID" value="NZ_WJND01000013.1"/>
</dbReference>
<evidence type="ECO:0000313" key="6">
    <source>
        <dbReference type="EMBL" id="MRG89955.1"/>
    </source>
</evidence>
<dbReference type="PANTHER" id="PTHR43638:SF3">
    <property type="entry name" value="ALDEHYDE REDUCTASE"/>
    <property type="match status" value="1"/>
</dbReference>
<dbReference type="Gene3D" id="3.20.20.100">
    <property type="entry name" value="NADP-dependent oxidoreductase domain"/>
    <property type="match status" value="1"/>
</dbReference>
<reference evidence="6 8" key="2">
    <citation type="submission" date="2019-11" db="EMBL/GenBank/DDBJ databases">
        <title>Draft genome sequence of 12 host-associated Lactobacillus reuteri rodent strains.</title>
        <authorList>
            <person name="Zhang S."/>
            <person name="Ozcam M."/>
            <person name="Van Pijkeren J.P."/>
        </authorList>
    </citation>
    <scope>NUCLEOTIDE SEQUENCE [LARGE SCALE GENOMIC DNA]</scope>
    <source>
        <strain evidence="6 8">N4I</strain>
    </source>
</reference>
<proteinExistence type="predicted"/>
<dbReference type="InterPro" id="IPR023210">
    <property type="entry name" value="NADP_OxRdtase_dom"/>
</dbReference>
<feature type="domain" description="NADP-dependent oxidoreductase" evidence="4">
    <location>
        <begin position="13"/>
        <end position="266"/>
    </location>
</feature>
<dbReference type="AlphaFoldDB" id="A0A073JMS4"/>
<comment type="caution">
    <text evidence="5">The sequence shown here is derived from an EMBL/GenBank/DDBJ whole genome shotgun (WGS) entry which is preliminary data.</text>
</comment>
<evidence type="ECO:0000259" key="4">
    <source>
        <dbReference type="Pfam" id="PF00248"/>
    </source>
</evidence>
<dbReference type="EMBL" id="JOSX01000020">
    <property type="protein sequence ID" value="KEK14477.1"/>
    <property type="molecule type" value="Genomic_DNA"/>
</dbReference>
<feature type="site" description="Lowers pKa of active site Tyr" evidence="3">
    <location>
        <position position="78"/>
    </location>
</feature>
<dbReference type="InterPro" id="IPR036812">
    <property type="entry name" value="NAD(P)_OxRdtase_dom_sf"/>
</dbReference>
<dbReference type="PATRIC" id="fig|1598.90.peg.1577"/>
<reference evidence="5 7" key="1">
    <citation type="submission" date="2014-06" db="EMBL/GenBank/DDBJ databases">
        <title>Genetic determinant of reutericyclin biosynthesis of Lactobacillus reuteri.</title>
        <authorList>
            <person name="Lin X."/>
            <person name="Duar R."/>
            <person name="Walter J."/>
            <person name="Gaenzle M."/>
        </authorList>
    </citation>
    <scope>NUCLEOTIDE SEQUENCE [LARGE SCALE GENOMIC DNA]</scope>
    <source>
        <strain evidence="5 7">LTH2584</strain>
    </source>
</reference>
<gene>
    <name evidence="6" type="ORF">GIX76_08160</name>
    <name evidence="5" type="ORF">LR3_01210</name>
</gene>
<dbReference type="EMBL" id="WJND01000013">
    <property type="protein sequence ID" value="MRG89955.1"/>
    <property type="molecule type" value="Genomic_DNA"/>
</dbReference>
<evidence type="ECO:0000256" key="2">
    <source>
        <dbReference type="PIRSR" id="PIRSR000097-2"/>
    </source>
</evidence>
<dbReference type="InterPro" id="IPR020471">
    <property type="entry name" value="AKR"/>
</dbReference>
<dbReference type="CDD" id="cd19138">
    <property type="entry name" value="AKR_YeaE"/>
    <property type="match status" value="1"/>
</dbReference>
<dbReference type="Proteomes" id="UP000460207">
    <property type="component" value="Unassembled WGS sequence"/>
</dbReference>
<sequence length="282" mass="30905">MKKVTINNVSMPAIGIGTWNMGNSLVNRSTEIKAIQTAIDAGAQAIDTAEMYGDGRSEALVAEAIKPYSREKLFLIDKVLPSNASKTKLEHSLDQSLAAVGTDYFDLYLLHWRGGIPLAETVNELERVKKAGKIKAWGVSNFDVSDLEELWRLKNGTDCVANEDLYNLDSRGIEFDLLPLMKQHQLPLIAYSPLAQGDSLSGKLTENPLLKEIAANHHATINQIMLAWVLRIGNVLAIPKSSSPKHAEENVAAANIELSDDELLALQKEFPSPNKKVPLAVI</sequence>
<evidence type="ECO:0000313" key="8">
    <source>
        <dbReference type="Proteomes" id="UP000460207"/>
    </source>
</evidence>